<dbReference type="PANTHER" id="PTHR36303:SF1">
    <property type="entry name" value="2',3'-CYCLIC-NUCLEOTIDE 2'-PHOSPHODIESTERASE"/>
    <property type="match status" value="1"/>
</dbReference>
<gene>
    <name evidence="1" type="ORF">ACFPT7_19850</name>
</gene>
<dbReference type="RefSeq" id="WP_263332954.1">
    <property type="nucleotide sequence ID" value="NZ_JAGSYH010000001.1"/>
</dbReference>
<dbReference type="PANTHER" id="PTHR36303">
    <property type="entry name" value="2',3'-CYCLIC-NUCLEOTIDE 2'-PHOSPHODIESTERASE"/>
    <property type="match status" value="1"/>
</dbReference>
<proteinExistence type="predicted"/>
<dbReference type="NCBIfam" id="TIGR00282">
    <property type="entry name" value="TIGR00282 family metallophosphoesterase"/>
    <property type="match status" value="1"/>
</dbReference>
<dbReference type="EMBL" id="JBHSPH010000010">
    <property type="protein sequence ID" value="MFC5864572.1"/>
    <property type="molecule type" value="Genomic_DNA"/>
</dbReference>
<dbReference type="Proteomes" id="UP001596091">
    <property type="component" value="Unassembled WGS sequence"/>
</dbReference>
<dbReference type="PIRSF" id="PIRSF004789">
    <property type="entry name" value="DR1281"/>
    <property type="match status" value="1"/>
</dbReference>
<sequence>MNILFVGDIFGSAGRRIVREHLPHVLDSHKIDLTVINGENAAGGFGITPALAEEFFDWGADVITTGNHVWDKRELIDYMKSVPAESHEHARRVLRPANLQAGLPGYGVYEGLIAAGPDQGTPYAVVNLMGKVFINGTNDPFRAADEILENIRKSSGARIIFVDFHAEATSEKVAMGWHLDGRVTGIVGTHTHIPTADERVLPGGTAYQTDVGMSGPYDSVIGVETQLVLNRFLTGMPGKFEAATGNPKMCAAVITCDPKTGKAQRIQRLMLGE</sequence>
<dbReference type="InterPro" id="IPR005235">
    <property type="entry name" value="YmdB-like"/>
</dbReference>
<name>A0ABW1ELE7_9BACT</name>
<organism evidence="1 2">
    <name type="scientific">Acidicapsa dinghuensis</name>
    <dbReference type="NCBI Taxonomy" id="2218256"/>
    <lineage>
        <taxon>Bacteria</taxon>
        <taxon>Pseudomonadati</taxon>
        <taxon>Acidobacteriota</taxon>
        <taxon>Terriglobia</taxon>
        <taxon>Terriglobales</taxon>
        <taxon>Acidobacteriaceae</taxon>
        <taxon>Acidicapsa</taxon>
    </lineage>
</organism>
<reference evidence="2" key="1">
    <citation type="journal article" date="2019" name="Int. J. Syst. Evol. Microbiol.">
        <title>The Global Catalogue of Microorganisms (GCM) 10K type strain sequencing project: providing services to taxonomists for standard genome sequencing and annotation.</title>
        <authorList>
            <consortium name="The Broad Institute Genomics Platform"/>
            <consortium name="The Broad Institute Genome Sequencing Center for Infectious Disease"/>
            <person name="Wu L."/>
            <person name="Ma J."/>
        </authorList>
    </citation>
    <scope>NUCLEOTIDE SEQUENCE [LARGE SCALE GENOMIC DNA]</scope>
    <source>
        <strain evidence="2">JCM 4087</strain>
    </source>
</reference>
<protein>
    <submittedName>
        <fullName evidence="1">TIGR00282 family metallophosphoesterase</fullName>
    </submittedName>
</protein>
<accession>A0ABW1ELE7</accession>
<dbReference type="SUPFAM" id="SSF56300">
    <property type="entry name" value="Metallo-dependent phosphatases"/>
    <property type="match status" value="1"/>
</dbReference>
<dbReference type="Pfam" id="PF13277">
    <property type="entry name" value="YmdB"/>
    <property type="match status" value="1"/>
</dbReference>
<dbReference type="InterPro" id="IPR029052">
    <property type="entry name" value="Metallo-depent_PP-like"/>
</dbReference>
<dbReference type="CDD" id="cd07382">
    <property type="entry name" value="MPP_DR1281"/>
    <property type="match status" value="1"/>
</dbReference>
<dbReference type="Gene3D" id="3.60.21.10">
    <property type="match status" value="1"/>
</dbReference>
<evidence type="ECO:0000313" key="1">
    <source>
        <dbReference type="EMBL" id="MFC5864572.1"/>
    </source>
</evidence>
<keyword evidence="2" id="KW-1185">Reference proteome</keyword>
<comment type="caution">
    <text evidence="1">The sequence shown here is derived from an EMBL/GenBank/DDBJ whole genome shotgun (WGS) entry which is preliminary data.</text>
</comment>
<evidence type="ECO:0000313" key="2">
    <source>
        <dbReference type="Proteomes" id="UP001596091"/>
    </source>
</evidence>